<dbReference type="InterPro" id="IPR029016">
    <property type="entry name" value="GAF-like_dom_sf"/>
</dbReference>
<feature type="transmembrane region" description="Helical" evidence="10">
    <location>
        <begin position="20"/>
        <end position="43"/>
    </location>
</feature>
<dbReference type="PROSITE" id="PS50885">
    <property type="entry name" value="HAMP"/>
    <property type="match status" value="1"/>
</dbReference>
<dbReference type="Gene3D" id="3.30.450.40">
    <property type="match status" value="1"/>
</dbReference>
<dbReference type="Gene3D" id="3.40.50.2300">
    <property type="match status" value="3"/>
</dbReference>
<dbReference type="PROSITE" id="PS50110">
    <property type="entry name" value="RESPONSE_REGULATORY"/>
    <property type="match status" value="3"/>
</dbReference>
<keyword evidence="7" id="KW-0902">Two-component regulatory system</keyword>
<dbReference type="InterPro" id="IPR003660">
    <property type="entry name" value="HAMP_dom"/>
</dbReference>
<dbReference type="Pfam" id="PF05227">
    <property type="entry name" value="CHASE3"/>
    <property type="match status" value="1"/>
</dbReference>
<feature type="transmembrane region" description="Helical" evidence="10">
    <location>
        <begin position="205"/>
        <end position="226"/>
    </location>
</feature>
<feature type="domain" description="Response regulatory" evidence="12">
    <location>
        <begin position="1102"/>
        <end position="1219"/>
    </location>
</feature>
<protein>
    <recommendedName>
        <fullName evidence="3">histidine kinase</fullName>
        <ecNumber evidence="3">2.7.13.3</ecNumber>
    </recommendedName>
</protein>
<dbReference type="SMART" id="SM00387">
    <property type="entry name" value="HATPase_c"/>
    <property type="match status" value="1"/>
</dbReference>
<evidence type="ECO:0000256" key="3">
    <source>
        <dbReference type="ARBA" id="ARBA00012438"/>
    </source>
</evidence>
<dbReference type="Pfam" id="PF02518">
    <property type="entry name" value="HATPase_c"/>
    <property type="match status" value="1"/>
</dbReference>
<dbReference type="PANTHER" id="PTHR45339:SF1">
    <property type="entry name" value="HYBRID SIGNAL TRANSDUCTION HISTIDINE KINASE J"/>
    <property type="match status" value="1"/>
</dbReference>
<dbReference type="Proteomes" id="UP001549184">
    <property type="component" value="Unassembled WGS sequence"/>
</dbReference>
<keyword evidence="5" id="KW-0808">Transferase</keyword>
<comment type="caution">
    <text evidence="14">The sequence shown here is derived from an EMBL/GenBank/DDBJ whole genome shotgun (WGS) entry which is preliminary data.</text>
</comment>
<dbReference type="CDD" id="cd16922">
    <property type="entry name" value="HATPase_EvgS-ArcB-TorS-like"/>
    <property type="match status" value="1"/>
</dbReference>
<dbReference type="CDD" id="cd17546">
    <property type="entry name" value="REC_hyHK_CKI1_RcsC-like"/>
    <property type="match status" value="1"/>
</dbReference>
<dbReference type="RefSeq" id="WP_354014128.1">
    <property type="nucleotide sequence ID" value="NZ_JBEPMU010000003.1"/>
</dbReference>
<keyword evidence="10" id="KW-1133">Transmembrane helix</keyword>
<dbReference type="Pfam" id="PF13185">
    <property type="entry name" value="GAF_2"/>
    <property type="match status" value="1"/>
</dbReference>
<feature type="modified residue" description="4-aspartylphosphate" evidence="8">
    <location>
        <position position="1001"/>
    </location>
</feature>
<dbReference type="CDD" id="cd19410">
    <property type="entry name" value="HK9-like_sensor"/>
    <property type="match status" value="1"/>
</dbReference>
<evidence type="ECO:0000256" key="6">
    <source>
        <dbReference type="ARBA" id="ARBA00022777"/>
    </source>
</evidence>
<keyword evidence="15" id="KW-1185">Reference proteome</keyword>
<evidence type="ECO:0000256" key="8">
    <source>
        <dbReference type="PROSITE-ProRule" id="PRU00169"/>
    </source>
</evidence>
<dbReference type="SUPFAM" id="SSF55874">
    <property type="entry name" value="ATPase domain of HSP90 chaperone/DNA topoisomerase II/histidine kinase"/>
    <property type="match status" value="1"/>
</dbReference>
<feature type="modified residue" description="4-aspartylphosphate" evidence="8">
    <location>
        <position position="1152"/>
    </location>
</feature>
<organism evidence="14 15">
    <name type="scientific">Dyella japonica</name>
    <dbReference type="NCBI Taxonomy" id="231455"/>
    <lineage>
        <taxon>Bacteria</taxon>
        <taxon>Pseudomonadati</taxon>
        <taxon>Pseudomonadota</taxon>
        <taxon>Gammaproteobacteria</taxon>
        <taxon>Lysobacterales</taxon>
        <taxon>Rhodanobacteraceae</taxon>
        <taxon>Dyella</taxon>
    </lineage>
</organism>
<dbReference type="Gene3D" id="3.30.565.10">
    <property type="entry name" value="Histidine kinase-like ATPase, C-terminal domain"/>
    <property type="match status" value="1"/>
</dbReference>
<dbReference type="InterPro" id="IPR005467">
    <property type="entry name" value="His_kinase_dom"/>
</dbReference>
<proteinExistence type="predicted"/>
<dbReference type="InterPro" id="IPR003661">
    <property type="entry name" value="HisK_dim/P_dom"/>
</dbReference>
<dbReference type="SUPFAM" id="SSF55781">
    <property type="entry name" value="GAF domain-like"/>
    <property type="match status" value="1"/>
</dbReference>
<dbReference type="InterPro" id="IPR003018">
    <property type="entry name" value="GAF"/>
</dbReference>
<name>A0ABV2JV79_9GAMM</name>
<dbReference type="PRINTS" id="PR00344">
    <property type="entry name" value="BCTRLSENSOR"/>
</dbReference>
<dbReference type="SMART" id="SM00448">
    <property type="entry name" value="REC"/>
    <property type="match status" value="3"/>
</dbReference>
<dbReference type="Gene3D" id="6.10.340.10">
    <property type="match status" value="1"/>
</dbReference>
<dbReference type="Pfam" id="PF00672">
    <property type="entry name" value="HAMP"/>
    <property type="match status" value="1"/>
</dbReference>
<dbReference type="EC" id="2.7.13.3" evidence="3"/>
<evidence type="ECO:0000259" key="13">
    <source>
        <dbReference type="PROSITE" id="PS50885"/>
    </source>
</evidence>
<feature type="domain" description="Response regulatory" evidence="12">
    <location>
        <begin position="830"/>
        <end position="943"/>
    </location>
</feature>
<dbReference type="Pfam" id="PF00512">
    <property type="entry name" value="HisKA"/>
    <property type="match status" value="1"/>
</dbReference>
<feature type="domain" description="HAMP" evidence="13">
    <location>
        <begin position="227"/>
        <end position="280"/>
    </location>
</feature>
<dbReference type="Gene3D" id="1.10.287.130">
    <property type="match status" value="1"/>
</dbReference>
<evidence type="ECO:0000313" key="14">
    <source>
        <dbReference type="EMBL" id="MET3652737.1"/>
    </source>
</evidence>
<feature type="modified residue" description="4-aspartylphosphate" evidence="8">
    <location>
        <position position="879"/>
    </location>
</feature>
<evidence type="ECO:0000256" key="9">
    <source>
        <dbReference type="SAM" id="Coils"/>
    </source>
</evidence>
<keyword evidence="4 8" id="KW-0597">Phosphoprotein</keyword>
<evidence type="ECO:0000256" key="7">
    <source>
        <dbReference type="ARBA" id="ARBA00023012"/>
    </source>
</evidence>
<dbReference type="PROSITE" id="PS50109">
    <property type="entry name" value="HIS_KIN"/>
    <property type="match status" value="1"/>
</dbReference>
<dbReference type="SUPFAM" id="SSF158472">
    <property type="entry name" value="HAMP domain-like"/>
    <property type="match status" value="1"/>
</dbReference>
<comment type="subcellular location">
    <subcellularLocation>
        <location evidence="2">Membrane</location>
    </subcellularLocation>
</comment>
<evidence type="ECO:0000256" key="1">
    <source>
        <dbReference type="ARBA" id="ARBA00000085"/>
    </source>
</evidence>
<keyword evidence="10" id="KW-0812">Transmembrane</keyword>
<gene>
    <name evidence="14" type="ORF">ABIC75_002469</name>
</gene>
<comment type="catalytic activity">
    <reaction evidence="1">
        <text>ATP + protein L-histidine = ADP + protein N-phospho-L-histidine.</text>
        <dbReference type="EC" id="2.7.13.3"/>
    </reaction>
</comment>
<accession>A0ABV2JV79</accession>
<dbReference type="InterPro" id="IPR007891">
    <property type="entry name" value="CHASE3"/>
</dbReference>
<reference evidence="14 15" key="1">
    <citation type="submission" date="2024-06" db="EMBL/GenBank/DDBJ databases">
        <title>Sorghum-associated microbial communities from plants grown in Nebraska, USA.</title>
        <authorList>
            <person name="Schachtman D."/>
        </authorList>
    </citation>
    <scope>NUCLEOTIDE SEQUENCE [LARGE SCALE GENOMIC DNA]</scope>
    <source>
        <strain evidence="14 15">1073</strain>
    </source>
</reference>
<dbReference type="SMART" id="SM00304">
    <property type="entry name" value="HAMP"/>
    <property type="match status" value="1"/>
</dbReference>
<evidence type="ECO:0000256" key="4">
    <source>
        <dbReference type="ARBA" id="ARBA00022553"/>
    </source>
</evidence>
<evidence type="ECO:0000259" key="12">
    <source>
        <dbReference type="PROSITE" id="PS50110"/>
    </source>
</evidence>
<dbReference type="InterPro" id="IPR003594">
    <property type="entry name" value="HATPase_dom"/>
</dbReference>
<dbReference type="Pfam" id="PF00072">
    <property type="entry name" value="Response_reg"/>
    <property type="match status" value="3"/>
</dbReference>
<dbReference type="SUPFAM" id="SSF47384">
    <property type="entry name" value="Homodimeric domain of signal transducing histidine kinase"/>
    <property type="match status" value="1"/>
</dbReference>
<dbReference type="InterPro" id="IPR001789">
    <property type="entry name" value="Sig_transdc_resp-reg_receiver"/>
</dbReference>
<evidence type="ECO:0000256" key="5">
    <source>
        <dbReference type="ARBA" id="ARBA00022679"/>
    </source>
</evidence>
<dbReference type="InterPro" id="IPR004358">
    <property type="entry name" value="Sig_transdc_His_kin-like_C"/>
</dbReference>
<dbReference type="SUPFAM" id="SSF52172">
    <property type="entry name" value="CheY-like"/>
    <property type="match status" value="3"/>
</dbReference>
<dbReference type="EMBL" id="JBEPMU010000003">
    <property type="protein sequence ID" value="MET3652737.1"/>
    <property type="molecule type" value="Genomic_DNA"/>
</dbReference>
<feature type="domain" description="Response regulatory" evidence="12">
    <location>
        <begin position="952"/>
        <end position="1066"/>
    </location>
</feature>
<dbReference type="SMART" id="SM00388">
    <property type="entry name" value="HisKA"/>
    <property type="match status" value="1"/>
</dbReference>
<keyword evidence="10" id="KW-0472">Membrane</keyword>
<evidence type="ECO:0000256" key="10">
    <source>
        <dbReference type="SAM" id="Phobius"/>
    </source>
</evidence>
<sequence length="1221" mass="135462">MAAPKTRYSWLAHQPMQQKILVAIGTLVLLFVICGVVSLQSLARQDTSAQWSRHTYDVRARLDDVIEHLQASQMALRGYLLNPEGPELAAHQQANAALAADLEKLRSLTNDNPLQQTRIDRIESMAGQWQKDALQNGIEPMQAIHASDAGEAAMERARVQTSYLARRTIFVADILGVLKEMDNTEAGLLDERKATQERDVREVRAITWITMMLSLLLGGSVVYMTFRLVTRPIRRMTDLMTRLAEHDHTVEIRQLERRDEIGEIARALQVFKQMSIETAAQTWVKTQVSQIASDLQKVETEREFAEQLTGTLGPLLECGVGVFYRFDEQDRRLRLQGSYGYQQRRHLSTEYALGEGLVGQSALERKPITLQDVPDDYVRIHSGSGEASPRAVTVLPLLLRDKLLGVLELASFHHFTEPQQRLLNELLPIAALSLENLGRAIRTQDLLQRTSEQADELRASEETLRRQQQDLQVTNEELNAKTHELQEQSQRLLASEEELRVQTEELQASNEELRQKTDTLNQQKLVLETLQRETQEKAEELARASQYKSEFLANMSHELRTPLNSLLILSRSLADNREGNLDGEQVESARIIHDSGSNLLRLINDILDLSKVEAGKMDVVLDDFPLADLERALKRTFNHVAQDKQLDFIVKIDPGLPETLRTDATKLEQVANNLIGNAFKFTRQGSVTVHIGRPSAAVALPPSLQGKDVIAIAVTDTGIGIPPEKAQKIFQAFEQVDASTSRQYGGTGLGLTISKRIAELLDGDILLHSDVGHGSTFTILLPLQGPSGAAATYAPATATATPSARPAMTSALLPETIEDDREEITASDTAILIIEDDPVFARILADMVRRKGYRVLAAADGESGLQLATRYRPTGILLDVMLPGMDGWTVIERLKENAATRHVPVHFISAVDEANRGRDLGAVGFLTKPVSREAIGEAFDRLLHFAEGRMRHLLIVDDDADSRAAMRTLLRNDEVTIEEAGSAEEALERMAHTRYDCIVLDLGLPGMSGVEFLEQLSASGSIPPVVVYSGRELSREESLKLRQYTDSIVIKGARSPERLLDEVSLFLHSIQGGRARQVAGGVAVAVAAPSPAPDAGELLNRKVLLVDDDMRNLFALSKVLRGWGMHVTMAQDGLKALKALADSDDIELVLMDVMMPVMDGYDTIREIRAQPRLAKLPIIALTAKAMRGDREKCLEAGANDYLSKPIDIDKLSSMMHVWLHR</sequence>
<keyword evidence="9" id="KW-0175">Coiled coil</keyword>
<dbReference type="SMART" id="SM00065">
    <property type="entry name" value="GAF"/>
    <property type="match status" value="1"/>
</dbReference>
<evidence type="ECO:0000313" key="15">
    <source>
        <dbReference type="Proteomes" id="UP001549184"/>
    </source>
</evidence>
<dbReference type="CDD" id="cd06225">
    <property type="entry name" value="HAMP"/>
    <property type="match status" value="1"/>
</dbReference>
<dbReference type="PANTHER" id="PTHR45339">
    <property type="entry name" value="HYBRID SIGNAL TRANSDUCTION HISTIDINE KINASE J"/>
    <property type="match status" value="1"/>
</dbReference>
<dbReference type="InterPro" id="IPR011006">
    <property type="entry name" value="CheY-like_superfamily"/>
</dbReference>
<evidence type="ECO:0000256" key="2">
    <source>
        <dbReference type="ARBA" id="ARBA00004370"/>
    </source>
</evidence>
<evidence type="ECO:0000259" key="11">
    <source>
        <dbReference type="PROSITE" id="PS50109"/>
    </source>
</evidence>
<keyword evidence="6" id="KW-0418">Kinase</keyword>
<feature type="domain" description="Histidine kinase" evidence="11">
    <location>
        <begin position="554"/>
        <end position="785"/>
    </location>
</feature>
<dbReference type="InterPro" id="IPR036890">
    <property type="entry name" value="HATPase_C_sf"/>
</dbReference>
<dbReference type="InterPro" id="IPR036097">
    <property type="entry name" value="HisK_dim/P_sf"/>
</dbReference>
<dbReference type="CDD" id="cd00156">
    <property type="entry name" value="REC"/>
    <property type="match status" value="1"/>
</dbReference>
<dbReference type="CDD" id="cd00082">
    <property type="entry name" value="HisKA"/>
    <property type="match status" value="1"/>
</dbReference>
<feature type="coiled-coil region" evidence="9">
    <location>
        <begin position="447"/>
        <end position="550"/>
    </location>
</feature>